<sequence length="77" mass="8052">MFASVLLTHVAFVVTLLPHGYDLWIVLGAATTTCVAAGQVTRTVTLGQDVAEAPGSLLSRMVACWIRAVVANVPTAE</sequence>
<dbReference type="EMBL" id="BMNH01000018">
    <property type="protein sequence ID" value="GGO75837.1"/>
    <property type="molecule type" value="Genomic_DNA"/>
</dbReference>
<evidence type="ECO:0000313" key="1">
    <source>
        <dbReference type="EMBL" id="GGO75837.1"/>
    </source>
</evidence>
<protein>
    <submittedName>
        <fullName evidence="1">Uncharacterized protein</fullName>
    </submittedName>
</protein>
<accession>A0A917Z6K1</accession>
<reference evidence="1" key="2">
    <citation type="submission" date="2020-09" db="EMBL/GenBank/DDBJ databases">
        <authorList>
            <person name="Sun Q."/>
            <person name="Zhou Y."/>
        </authorList>
    </citation>
    <scope>NUCLEOTIDE SEQUENCE</scope>
    <source>
        <strain evidence="1">CGMCC 4.7368</strain>
    </source>
</reference>
<reference evidence="1" key="1">
    <citation type="journal article" date="2014" name="Int. J. Syst. Evol. Microbiol.">
        <title>Complete genome sequence of Corynebacterium casei LMG S-19264T (=DSM 44701T), isolated from a smear-ripened cheese.</title>
        <authorList>
            <consortium name="US DOE Joint Genome Institute (JGI-PGF)"/>
            <person name="Walter F."/>
            <person name="Albersmeier A."/>
            <person name="Kalinowski J."/>
            <person name="Ruckert C."/>
        </authorList>
    </citation>
    <scope>NUCLEOTIDE SEQUENCE</scope>
    <source>
        <strain evidence="1">CGMCC 4.7368</strain>
    </source>
</reference>
<name>A0A917Z6K1_9ACTN</name>
<dbReference type="AlphaFoldDB" id="A0A917Z6K1"/>
<organism evidence="1 2">
    <name type="scientific">Nonomuraea cavernae</name>
    <dbReference type="NCBI Taxonomy" id="2045107"/>
    <lineage>
        <taxon>Bacteria</taxon>
        <taxon>Bacillati</taxon>
        <taxon>Actinomycetota</taxon>
        <taxon>Actinomycetes</taxon>
        <taxon>Streptosporangiales</taxon>
        <taxon>Streptosporangiaceae</taxon>
        <taxon>Nonomuraea</taxon>
    </lineage>
</organism>
<keyword evidence="2" id="KW-1185">Reference proteome</keyword>
<comment type="caution">
    <text evidence="1">The sequence shown here is derived from an EMBL/GenBank/DDBJ whole genome shotgun (WGS) entry which is preliminary data.</text>
</comment>
<evidence type="ECO:0000313" key="2">
    <source>
        <dbReference type="Proteomes" id="UP000646523"/>
    </source>
</evidence>
<dbReference type="Proteomes" id="UP000646523">
    <property type="component" value="Unassembled WGS sequence"/>
</dbReference>
<gene>
    <name evidence="1" type="ORF">GCM10012289_51810</name>
</gene>
<proteinExistence type="predicted"/>